<name>A0A8J8SZ51_HALGN</name>
<gene>
    <name evidence="6" type="ORF">FGO68_gene7943</name>
</gene>
<evidence type="ECO:0000313" key="7">
    <source>
        <dbReference type="Proteomes" id="UP000785679"/>
    </source>
</evidence>
<feature type="region of interest" description="Disordered" evidence="5">
    <location>
        <begin position="136"/>
        <end position="160"/>
    </location>
</feature>
<dbReference type="GO" id="GO:0008312">
    <property type="term" value="F:7S RNA binding"/>
    <property type="evidence" value="ECO:0007669"/>
    <property type="project" value="InterPro"/>
</dbReference>
<reference evidence="6" key="1">
    <citation type="submission" date="2019-06" db="EMBL/GenBank/DDBJ databases">
        <authorList>
            <person name="Zheng W."/>
        </authorList>
    </citation>
    <scope>NUCLEOTIDE SEQUENCE</scope>
    <source>
        <strain evidence="6">QDHG01</strain>
    </source>
</reference>
<keyword evidence="3" id="KW-0733">Signal recognition particle</keyword>
<dbReference type="GO" id="GO:0006617">
    <property type="term" value="P:SRP-dependent cotranslational protein targeting to membrane, signal sequence recognition"/>
    <property type="evidence" value="ECO:0007669"/>
    <property type="project" value="TreeGrafter"/>
</dbReference>
<dbReference type="Gene3D" id="3.30.56.30">
    <property type="entry name" value="Signal recognition particle, SRP19-like subunit"/>
    <property type="match status" value="1"/>
</dbReference>
<organism evidence="6 7">
    <name type="scientific">Halteria grandinella</name>
    <dbReference type="NCBI Taxonomy" id="5974"/>
    <lineage>
        <taxon>Eukaryota</taxon>
        <taxon>Sar</taxon>
        <taxon>Alveolata</taxon>
        <taxon>Ciliophora</taxon>
        <taxon>Intramacronucleata</taxon>
        <taxon>Spirotrichea</taxon>
        <taxon>Stichotrichia</taxon>
        <taxon>Sporadotrichida</taxon>
        <taxon>Halteriidae</taxon>
        <taxon>Halteria</taxon>
    </lineage>
</organism>
<evidence type="ECO:0000256" key="2">
    <source>
        <dbReference type="ARBA" id="ARBA00022490"/>
    </source>
</evidence>
<evidence type="ECO:0000256" key="3">
    <source>
        <dbReference type="ARBA" id="ARBA00023135"/>
    </source>
</evidence>
<proteinExistence type="predicted"/>
<dbReference type="EMBL" id="RRYP01015184">
    <property type="protein sequence ID" value="TNV75618.1"/>
    <property type="molecule type" value="Genomic_DNA"/>
</dbReference>
<keyword evidence="7" id="KW-1185">Reference proteome</keyword>
<dbReference type="Pfam" id="PF01922">
    <property type="entry name" value="SRP19"/>
    <property type="match status" value="1"/>
</dbReference>
<protein>
    <recommendedName>
        <fullName evidence="8">Signal recognition particle 19 kDa protein</fullName>
    </recommendedName>
</protein>
<evidence type="ECO:0000256" key="4">
    <source>
        <dbReference type="ARBA" id="ARBA00023274"/>
    </source>
</evidence>
<dbReference type="PANTHER" id="PTHR17453">
    <property type="entry name" value="SIGNAL RECOGNITION PARTICLE 19 KD PROTEIN"/>
    <property type="match status" value="1"/>
</dbReference>
<comment type="subcellular location">
    <subcellularLocation>
        <location evidence="1">Cytoplasm</location>
    </subcellularLocation>
</comment>
<dbReference type="Proteomes" id="UP000785679">
    <property type="component" value="Unassembled WGS sequence"/>
</dbReference>
<evidence type="ECO:0000256" key="5">
    <source>
        <dbReference type="SAM" id="MobiDB-lite"/>
    </source>
</evidence>
<evidence type="ECO:0000313" key="6">
    <source>
        <dbReference type="EMBL" id="TNV75618.1"/>
    </source>
</evidence>
<dbReference type="InterPro" id="IPR036521">
    <property type="entry name" value="SRP19-like_sf"/>
</dbReference>
<feature type="compositionally biased region" description="Basic residues" evidence="5">
    <location>
        <begin position="151"/>
        <end position="160"/>
    </location>
</feature>
<dbReference type="AlphaFoldDB" id="A0A8J8SZ51"/>
<dbReference type="OrthoDB" id="2190947at2759"/>
<keyword evidence="4" id="KW-0687">Ribonucleoprotein</keyword>
<dbReference type="GO" id="GO:0005786">
    <property type="term" value="C:signal recognition particle, endoplasmic reticulum targeting"/>
    <property type="evidence" value="ECO:0007669"/>
    <property type="project" value="UniProtKB-KW"/>
</dbReference>
<evidence type="ECO:0008006" key="8">
    <source>
        <dbReference type="Google" id="ProtNLM"/>
    </source>
</evidence>
<dbReference type="PANTHER" id="PTHR17453:SF0">
    <property type="entry name" value="SIGNAL RECOGNITION PARTICLE 19 KDA PROTEIN"/>
    <property type="match status" value="1"/>
</dbReference>
<sequence length="160" mass="18466">MQQLDPSVFKRWYTIYPCYMNALLSIQGGRRLPREKCVPNPQLPELSHCLSFLKLKHVVEPGKSHPRDWGHPGRVKLELYDELGNAKNPEILTKKQAILKMLEVFPKLKSREKQPPMAVIDEMLSKKKELIEKDRKEKQKVALKGGAGTVAKKKKDKKKK</sequence>
<comment type="caution">
    <text evidence="6">The sequence shown here is derived from an EMBL/GenBank/DDBJ whole genome shotgun (WGS) entry which is preliminary data.</text>
</comment>
<dbReference type="SUPFAM" id="SSF69695">
    <property type="entry name" value="SRP19"/>
    <property type="match status" value="1"/>
</dbReference>
<keyword evidence="2" id="KW-0963">Cytoplasm</keyword>
<evidence type="ECO:0000256" key="1">
    <source>
        <dbReference type="ARBA" id="ARBA00004496"/>
    </source>
</evidence>
<dbReference type="InterPro" id="IPR002778">
    <property type="entry name" value="Signal_recog_particle_SRP19"/>
</dbReference>
<accession>A0A8J8SZ51</accession>